<keyword evidence="6 14" id="KW-0812">Transmembrane</keyword>
<organism evidence="16 17">
    <name type="scientific">Smittium simulii</name>
    <dbReference type="NCBI Taxonomy" id="133385"/>
    <lineage>
        <taxon>Eukaryota</taxon>
        <taxon>Fungi</taxon>
        <taxon>Fungi incertae sedis</taxon>
        <taxon>Zoopagomycota</taxon>
        <taxon>Kickxellomycotina</taxon>
        <taxon>Harpellomycetes</taxon>
        <taxon>Harpellales</taxon>
        <taxon>Legeriomycetaceae</taxon>
        <taxon>Smittium</taxon>
    </lineage>
</organism>
<feature type="transmembrane region" description="Helical" evidence="14">
    <location>
        <begin position="931"/>
        <end position="949"/>
    </location>
</feature>
<dbReference type="InterPro" id="IPR013083">
    <property type="entry name" value="Znf_RING/FYVE/PHD"/>
</dbReference>
<keyword evidence="10" id="KW-0862">Zinc</keyword>
<dbReference type="InterPro" id="IPR011016">
    <property type="entry name" value="Znf_RING-CH"/>
</dbReference>
<evidence type="ECO:0000256" key="14">
    <source>
        <dbReference type="SAM" id="Phobius"/>
    </source>
</evidence>
<feature type="domain" description="RING-CH-type" evidence="15">
    <location>
        <begin position="1"/>
        <end position="60"/>
    </location>
</feature>
<name>A0A2T9YB75_9FUNG</name>
<dbReference type="EC" id="2.3.2.27" evidence="4"/>
<feature type="transmembrane region" description="Helical" evidence="14">
    <location>
        <begin position="85"/>
        <end position="104"/>
    </location>
</feature>
<feature type="transmembrane region" description="Helical" evidence="14">
    <location>
        <begin position="194"/>
        <end position="213"/>
    </location>
</feature>
<dbReference type="GO" id="GO:0061630">
    <property type="term" value="F:ubiquitin protein ligase activity"/>
    <property type="evidence" value="ECO:0007669"/>
    <property type="project" value="UniProtKB-EC"/>
</dbReference>
<evidence type="ECO:0000313" key="17">
    <source>
        <dbReference type="Proteomes" id="UP000245383"/>
    </source>
</evidence>
<evidence type="ECO:0000256" key="7">
    <source>
        <dbReference type="ARBA" id="ARBA00022723"/>
    </source>
</evidence>
<keyword evidence="12 14" id="KW-0472">Membrane</keyword>
<sequence>MADEIICRVCRCEATDEEPLFYPCKCSGSIKYVHEDCLLEWLKHSNKKKCELCGYEFKISPVYSKNMPSQLPIFIIIKRLLIKEFHVLVFALRAIFMTSLWTILLPNLLVSLVRFYLWCSLSLIYGDTKYSNNIPTMNSFSDLLFNNTSSSNSTLNTIPLTQNPPSAYLVIFQSFSEFISVFFVPIYHLANYTIYFFQAIYVTFLGNENYLVFSQVQKDHLTKYLSEILKNSLSGSMLAISAIVFIMGLFFMRDYIITNENINRSSDESNSAIDDETFELMYQEIESLVKNVYSDNSKNHTSKDPLCFTKKKNSTSNLLQIAENSKIKPRINNNIVYTSLQSNYSSGINQNTTSTIASQSKFKNYNSCPEKSSSNLSAKSYDSENYEPSDNFTQNDFKSDLIIQDTNLIGDNTKNFEFKFYDTDDEIHSEKNSTSEKYKNKYIQPDTDGDDYITESSSSDISINNNITNDFLENSNTLPLENLSNIQNIYDNLNQINANPHAQYENEANAPEIANQVNQMAGEPQLQEAAEDIFQALGFRGGILAGIQYLILVFLVAVLFISFFIWIPYTTGKYLMAINFLGLPFTILQGVTSYYNYAINLLAKIFLPKLYIVAGFTEKIITNYIFPLLLKFFQIGKLEKIIIILSPKYDLYIAPLENYFDVLSYFSFPKYFFNQLSLSTINSNFLSLVSYTGLHDLYKLSSLAKPYFTSKNLPQDETTFQMTAAVAYGYLIFLVLIATIDSLFGNSNTLISKNTKIVLKMAKVSGILVVEIMLFPIILGSIIELYVIGLIKDWTPANTISLWFEYPLFSALLHWAIGAFYMFKFANFVSICRKILRKGVLWFIRDPKNPHFQPMREILNKPIGSTAKKIFLNIIIYFVTVSTLFVPVIQLLKNACSKFFPIDLKYIISFLKSSNYSSTMDILPNLYSSNIPINLFLIEFVIPALIIWINPASLALDITYKWYGFISHKLRLSEFLIGKVVPNEMGEFKFISLKSYLLYQLGFKALPRDLVDLCWYIILEKYENKFHFSSPFISPDPTIQSLKPIIENELNTISSKLIIFDDNINHCHYLFKYGSLFEQVTNKILKSNFSGLEYKLDVQIIRAPKNDNINIIPNRKMIVPVKPNGLPENPAYNYFLIDLIAGERGEQYLRRKYGISNSQSIRFKQDDYHFLFAPSHFEYRNLFLLLLLLVSIALVPVFVLYIPLITGDFLYNIAPSYNPNLLYAYTIGITFWMIIILVVTPLYRTALLFVAFGRSFINKVSRTVLKKIIEENRNEVQTEPIIKYYNGFVNIVFGIIVFGIVIPSIIATLIDLYFIRLSQFMGYFMTFVKANQNHTDKNTMHGSTMPSAYLSTTSIHNELLPIQVFLNEWIIGILIEKVIYSIIVRIPDSNIANTLRESLVLETPHTWNISKIFATIGLPITMAALSLVTIPAFMSYLTVKILSLSTRILASNTVLTLVTQNKEIIGHFTSDAFIDYILPSNKPLSSLYCTIVLIIIMTFSSSYSLTTTFTKWSKKIRDDEYIVGKKLHNNAGITPVL</sequence>
<feature type="transmembrane region" description="Helical" evidence="14">
    <location>
        <begin position="1485"/>
        <end position="1505"/>
    </location>
</feature>
<feature type="compositionally biased region" description="Polar residues" evidence="13">
    <location>
        <begin position="364"/>
        <end position="380"/>
    </location>
</feature>
<evidence type="ECO:0000256" key="3">
    <source>
        <dbReference type="ARBA" id="ARBA00004906"/>
    </source>
</evidence>
<feature type="transmembrane region" description="Helical" evidence="14">
    <location>
        <begin position="1222"/>
        <end position="1252"/>
    </location>
</feature>
<feature type="transmembrane region" description="Helical" evidence="14">
    <location>
        <begin position="549"/>
        <end position="569"/>
    </location>
</feature>
<accession>A0A2T9YB75</accession>
<dbReference type="PROSITE" id="PS51292">
    <property type="entry name" value="ZF_RING_CH"/>
    <property type="match status" value="1"/>
</dbReference>
<keyword evidence="11 14" id="KW-1133">Transmembrane helix</keyword>
<feature type="transmembrane region" description="Helical" evidence="14">
    <location>
        <begin position="1369"/>
        <end position="1386"/>
    </location>
</feature>
<feature type="transmembrane region" description="Helical" evidence="14">
    <location>
        <begin position="1412"/>
        <end position="1434"/>
    </location>
</feature>
<dbReference type="Proteomes" id="UP000245383">
    <property type="component" value="Unassembled WGS sequence"/>
</dbReference>
<feature type="transmembrane region" description="Helical" evidence="14">
    <location>
        <begin position="575"/>
        <end position="598"/>
    </location>
</feature>
<feature type="transmembrane region" description="Helical" evidence="14">
    <location>
        <begin position="808"/>
        <end position="829"/>
    </location>
</feature>
<dbReference type="CDD" id="cd16702">
    <property type="entry name" value="RING_CH-C4HC3_MARCH6"/>
    <property type="match status" value="1"/>
</dbReference>
<evidence type="ECO:0000256" key="6">
    <source>
        <dbReference type="ARBA" id="ARBA00022692"/>
    </source>
</evidence>
<comment type="subcellular location">
    <subcellularLocation>
        <location evidence="2">Membrane</location>
        <topology evidence="2">Multi-pass membrane protein</topology>
    </subcellularLocation>
</comment>
<keyword evidence="5" id="KW-0808">Transferase</keyword>
<evidence type="ECO:0000256" key="10">
    <source>
        <dbReference type="ARBA" id="ARBA00022833"/>
    </source>
</evidence>
<dbReference type="GO" id="GO:0036503">
    <property type="term" value="P:ERAD pathway"/>
    <property type="evidence" value="ECO:0007669"/>
    <property type="project" value="TreeGrafter"/>
</dbReference>
<dbReference type="PANTHER" id="PTHR13145:SF0">
    <property type="entry name" value="E3 UBIQUITIN-PROTEIN LIGASE MARCHF6"/>
    <property type="match status" value="1"/>
</dbReference>
<protein>
    <recommendedName>
        <fullName evidence="4">RING-type E3 ubiquitin transferase</fullName>
        <ecNumber evidence="4">2.3.2.27</ecNumber>
    </recommendedName>
</protein>
<dbReference type="OrthoDB" id="264354at2759"/>
<feature type="region of interest" description="Disordered" evidence="13">
    <location>
        <begin position="364"/>
        <end position="393"/>
    </location>
</feature>
<reference evidence="16 17" key="1">
    <citation type="journal article" date="2018" name="MBio">
        <title>Comparative Genomics Reveals the Core Gene Toolbox for the Fungus-Insect Symbiosis.</title>
        <authorList>
            <person name="Wang Y."/>
            <person name="Stata M."/>
            <person name="Wang W."/>
            <person name="Stajich J.E."/>
            <person name="White M.M."/>
            <person name="Moncalvo J.M."/>
        </authorList>
    </citation>
    <scope>NUCLEOTIDE SEQUENCE [LARGE SCALE GENOMIC DNA]</scope>
    <source>
        <strain evidence="16 17">SWE-8-4</strain>
    </source>
</reference>
<feature type="transmembrane region" description="Helical" evidence="14">
    <location>
        <begin position="870"/>
        <end position="892"/>
    </location>
</feature>
<feature type="transmembrane region" description="Helical" evidence="14">
    <location>
        <begin position="167"/>
        <end position="187"/>
    </location>
</feature>
<feature type="transmembrane region" description="Helical" evidence="14">
    <location>
        <begin position="610"/>
        <end position="630"/>
    </location>
</feature>
<dbReference type="Pfam" id="PF23113">
    <property type="entry name" value="MARCHF6_C"/>
    <property type="match status" value="1"/>
</dbReference>
<comment type="pathway">
    <text evidence="3">Protein modification; protein ubiquitination.</text>
</comment>
<evidence type="ECO:0000256" key="11">
    <source>
        <dbReference type="ARBA" id="ARBA00022989"/>
    </source>
</evidence>
<proteinExistence type="predicted"/>
<dbReference type="Gene3D" id="3.30.40.10">
    <property type="entry name" value="Zinc/RING finger domain, C3HC4 (zinc finger)"/>
    <property type="match status" value="1"/>
</dbReference>
<dbReference type="InterPro" id="IPR056521">
    <property type="entry name" value="MARCHF6-like_C"/>
</dbReference>
<evidence type="ECO:0000256" key="1">
    <source>
        <dbReference type="ARBA" id="ARBA00000900"/>
    </source>
</evidence>
<evidence type="ECO:0000256" key="4">
    <source>
        <dbReference type="ARBA" id="ARBA00012483"/>
    </source>
</evidence>
<evidence type="ECO:0000256" key="13">
    <source>
        <dbReference type="SAM" id="MobiDB-lite"/>
    </source>
</evidence>
<dbReference type="GO" id="GO:0008270">
    <property type="term" value="F:zinc ion binding"/>
    <property type="evidence" value="ECO:0007669"/>
    <property type="project" value="UniProtKB-KW"/>
</dbReference>
<gene>
    <name evidence="16" type="ORF">BB561_005259</name>
</gene>
<keyword evidence="8" id="KW-0863">Zinc-finger</keyword>
<evidence type="ECO:0000256" key="8">
    <source>
        <dbReference type="ARBA" id="ARBA00022771"/>
    </source>
</evidence>
<feature type="transmembrane region" description="Helical" evidence="14">
    <location>
        <begin position="720"/>
        <end position="744"/>
    </location>
</feature>
<evidence type="ECO:0000313" key="16">
    <source>
        <dbReference type="EMBL" id="PVU89592.1"/>
    </source>
</evidence>
<dbReference type="PANTHER" id="PTHR13145">
    <property type="entry name" value="SSM4 PROTEIN"/>
    <property type="match status" value="1"/>
</dbReference>
<evidence type="ECO:0000256" key="12">
    <source>
        <dbReference type="ARBA" id="ARBA00023136"/>
    </source>
</evidence>
<feature type="transmembrane region" description="Helical" evidence="14">
    <location>
        <begin position="233"/>
        <end position="252"/>
    </location>
</feature>
<keyword evidence="7" id="KW-0479">Metal-binding</keyword>
<evidence type="ECO:0000256" key="2">
    <source>
        <dbReference type="ARBA" id="ARBA00004141"/>
    </source>
</evidence>
<feature type="transmembrane region" description="Helical" evidence="14">
    <location>
        <begin position="764"/>
        <end position="788"/>
    </location>
</feature>
<dbReference type="FunFam" id="3.30.40.10:FF:000287">
    <property type="entry name" value="RING finger membrane protein"/>
    <property type="match status" value="1"/>
</dbReference>
<feature type="transmembrane region" description="Helical" evidence="14">
    <location>
        <begin position="1182"/>
        <end position="1202"/>
    </location>
</feature>
<dbReference type="Pfam" id="PF12906">
    <property type="entry name" value="RINGv"/>
    <property type="match status" value="1"/>
</dbReference>
<dbReference type="EMBL" id="MBFR01000306">
    <property type="protein sequence ID" value="PVU89592.1"/>
    <property type="molecule type" value="Genomic_DNA"/>
</dbReference>
<dbReference type="GO" id="GO:0005789">
    <property type="term" value="C:endoplasmic reticulum membrane"/>
    <property type="evidence" value="ECO:0007669"/>
    <property type="project" value="TreeGrafter"/>
</dbReference>
<evidence type="ECO:0000256" key="5">
    <source>
        <dbReference type="ARBA" id="ARBA00022679"/>
    </source>
</evidence>
<keyword evidence="9" id="KW-0833">Ubl conjugation pathway</keyword>
<feature type="transmembrane region" description="Helical" evidence="14">
    <location>
        <begin position="1291"/>
        <end position="1315"/>
    </location>
</feature>
<evidence type="ECO:0000259" key="15">
    <source>
        <dbReference type="PROSITE" id="PS51292"/>
    </source>
</evidence>
<dbReference type="SUPFAM" id="SSF57850">
    <property type="entry name" value="RING/U-box"/>
    <property type="match status" value="1"/>
</dbReference>
<dbReference type="SMART" id="SM00744">
    <property type="entry name" value="RINGv"/>
    <property type="match status" value="1"/>
</dbReference>
<dbReference type="STRING" id="133385.A0A2T9YB75"/>
<keyword evidence="17" id="KW-1185">Reference proteome</keyword>
<comment type="catalytic activity">
    <reaction evidence="1">
        <text>S-ubiquitinyl-[E2 ubiquitin-conjugating enzyme]-L-cysteine + [acceptor protein]-L-lysine = [E2 ubiquitin-conjugating enzyme]-L-cysteine + N(6)-ubiquitinyl-[acceptor protein]-L-lysine.</text>
        <dbReference type="EC" id="2.3.2.27"/>
    </reaction>
</comment>
<comment type="caution">
    <text evidence="16">The sequence shown here is derived from an EMBL/GenBank/DDBJ whole genome shotgun (WGS) entry which is preliminary data.</text>
</comment>
<evidence type="ECO:0000256" key="9">
    <source>
        <dbReference type="ARBA" id="ARBA00022786"/>
    </source>
</evidence>